<dbReference type="PANTHER" id="PTHR24040:SF13">
    <property type="entry name" value="FIBROPELLIN-1"/>
    <property type="match status" value="1"/>
</dbReference>
<dbReference type="InterPro" id="IPR051145">
    <property type="entry name" value="GAS-SHBG-PROS"/>
</dbReference>
<evidence type="ECO:0000259" key="9">
    <source>
        <dbReference type="PROSITE" id="PS50026"/>
    </source>
</evidence>
<dbReference type="Pfam" id="PF00008">
    <property type="entry name" value="EGF"/>
    <property type="match status" value="1"/>
</dbReference>
<dbReference type="OMA" id="CNLSVCW"/>
<dbReference type="FunFam" id="2.10.25.10:FF:000017">
    <property type="entry name" value="latent-transforming growth factor beta-binding protein 4 isoform X1"/>
    <property type="match status" value="1"/>
</dbReference>
<dbReference type="FunFam" id="2.10.25.10:FF:000046">
    <property type="entry name" value="Latent-transforming growth factor beta-binding protein 1 isoform x2"/>
    <property type="match status" value="1"/>
</dbReference>
<protein>
    <submittedName>
        <fullName evidence="11">Uncharacterized protein</fullName>
    </submittedName>
</protein>
<reference evidence="11" key="1">
    <citation type="submission" date="2025-08" db="UniProtKB">
        <authorList>
            <consortium name="Ensembl"/>
        </authorList>
    </citation>
    <scope>IDENTIFICATION</scope>
</reference>
<feature type="domain" description="TB" evidence="10">
    <location>
        <begin position="49"/>
        <end position="95"/>
    </location>
</feature>
<reference evidence="11" key="2">
    <citation type="submission" date="2025-09" db="UniProtKB">
        <authorList>
            <consortium name="Ensembl"/>
        </authorList>
    </citation>
    <scope>IDENTIFICATION</scope>
</reference>
<dbReference type="SUPFAM" id="SSF57196">
    <property type="entry name" value="EGF/Laminin"/>
    <property type="match status" value="2"/>
</dbReference>
<keyword evidence="4" id="KW-0732">Signal</keyword>
<evidence type="ECO:0000256" key="6">
    <source>
        <dbReference type="ARBA" id="ARBA00023157"/>
    </source>
</evidence>
<evidence type="ECO:0000313" key="11">
    <source>
        <dbReference type="Ensembl" id="ENSEBUP00000008965.1"/>
    </source>
</evidence>
<evidence type="ECO:0000256" key="3">
    <source>
        <dbReference type="ARBA" id="ARBA00022536"/>
    </source>
</evidence>
<evidence type="ECO:0000256" key="1">
    <source>
        <dbReference type="ARBA" id="ARBA00004613"/>
    </source>
</evidence>
<dbReference type="PROSITE" id="PS01187">
    <property type="entry name" value="EGF_CA"/>
    <property type="match status" value="1"/>
</dbReference>
<comment type="caution">
    <text evidence="8">Lacks conserved residue(s) required for the propagation of feature annotation.</text>
</comment>
<dbReference type="InterPro" id="IPR018097">
    <property type="entry name" value="EGF_Ca-bd_CS"/>
</dbReference>
<name>A0A8C4Q2C6_EPTBU</name>
<dbReference type="InterPro" id="IPR036773">
    <property type="entry name" value="TB_dom_sf"/>
</dbReference>
<comment type="subcellular location">
    <subcellularLocation>
        <location evidence="1">Secreted</location>
    </subcellularLocation>
</comment>
<dbReference type="InterPro" id="IPR000152">
    <property type="entry name" value="EGF-type_Asp/Asn_hydroxyl_site"/>
</dbReference>
<evidence type="ECO:0000256" key="2">
    <source>
        <dbReference type="ARBA" id="ARBA00022525"/>
    </source>
</evidence>
<dbReference type="SMART" id="SM00179">
    <property type="entry name" value="EGF_CA"/>
    <property type="match status" value="3"/>
</dbReference>
<keyword evidence="6" id="KW-1015">Disulfide bond</keyword>
<evidence type="ECO:0000313" key="12">
    <source>
        <dbReference type="Proteomes" id="UP000694388"/>
    </source>
</evidence>
<keyword evidence="7" id="KW-0325">Glycoprotein</keyword>
<evidence type="ECO:0000256" key="4">
    <source>
        <dbReference type="ARBA" id="ARBA00022729"/>
    </source>
</evidence>
<dbReference type="InterPro" id="IPR049883">
    <property type="entry name" value="NOTCH1_EGF-like"/>
</dbReference>
<dbReference type="SUPFAM" id="SSF57581">
    <property type="entry name" value="TB module/8-cys domain"/>
    <property type="match status" value="1"/>
</dbReference>
<evidence type="ECO:0000256" key="7">
    <source>
        <dbReference type="ARBA" id="ARBA00023180"/>
    </source>
</evidence>
<dbReference type="PROSITE" id="PS00010">
    <property type="entry name" value="ASX_HYDROXYL"/>
    <property type="match status" value="1"/>
</dbReference>
<dbReference type="Gene3D" id="2.10.25.10">
    <property type="entry name" value="Laminin"/>
    <property type="match status" value="3"/>
</dbReference>
<dbReference type="GO" id="GO:0005576">
    <property type="term" value="C:extracellular region"/>
    <property type="evidence" value="ECO:0007669"/>
    <property type="project" value="UniProtKB-SubCell"/>
</dbReference>
<evidence type="ECO:0000259" key="10">
    <source>
        <dbReference type="PROSITE" id="PS51364"/>
    </source>
</evidence>
<dbReference type="Proteomes" id="UP000694388">
    <property type="component" value="Unplaced"/>
</dbReference>
<dbReference type="InterPro" id="IPR000742">
    <property type="entry name" value="EGF"/>
</dbReference>
<organism evidence="11 12">
    <name type="scientific">Eptatretus burgeri</name>
    <name type="common">Inshore hagfish</name>
    <dbReference type="NCBI Taxonomy" id="7764"/>
    <lineage>
        <taxon>Eukaryota</taxon>
        <taxon>Metazoa</taxon>
        <taxon>Chordata</taxon>
        <taxon>Craniata</taxon>
        <taxon>Vertebrata</taxon>
        <taxon>Cyclostomata</taxon>
        <taxon>Myxini</taxon>
        <taxon>Myxiniformes</taxon>
        <taxon>Myxinidae</taxon>
        <taxon>Eptatretinae</taxon>
        <taxon>Eptatretus</taxon>
    </lineage>
</organism>
<keyword evidence="12" id="KW-1185">Reference proteome</keyword>
<keyword evidence="5" id="KW-0677">Repeat</keyword>
<evidence type="ECO:0000256" key="5">
    <source>
        <dbReference type="ARBA" id="ARBA00022737"/>
    </source>
</evidence>
<dbReference type="PANTHER" id="PTHR24040">
    <property type="entry name" value="LAMININ G-LIKE DOMAIN-CONTAINING PROTEIN"/>
    <property type="match status" value="1"/>
</dbReference>
<keyword evidence="3 8" id="KW-0245">EGF-like domain</keyword>
<dbReference type="AlphaFoldDB" id="A0A8C4Q2C6"/>
<dbReference type="Pfam" id="PF07645">
    <property type="entry name" value="EGF_CA"/>
    <property type="match status" value="2"/>
</dbReference>
<proteinExistence type="predicted"/>
<sequence>MLSYVDECEMEGSCIDGLCHNTHGSYVCHCEAPLSPDISEPGQSAVFLDVCWKDVSHYWMCGQPFTKQKTTYTECCCLHGRAWGVECALCPPETSGRTDEVAGLQAQECGIAHGCENGRCVRVPDGFTCDCYDGFHLNLVQVICVDVDECAEMESVCMHGRCLNTEGSYQCVCDWGYTQVLFDSPQCVPDPSTWHTIRQQDG</sequence>
<dbReference type="PROSITE" id="PS50026">
    <property type="entry name" value="EGF_3"/>
    <property type="match status" value="1"/>
</dbReference>
<keyword evidence="2" id="KW-0964">Secreted</keyword>
<dbReference type="SMART" id="SM00181">
    <property type="entry name" value="EGF"/>
    <property type="match status" value="3"/>
</dbReference>
<dbReference type="InterPro" id="IPR001881">
    <property type="entry name" value="EGF-like_Ca-bd_dom"/>
</dbReference>
<evidence type="ECO:0000256" key="8">
    <source>
        <dbReference type="PROSITE-ProRule" id="PRU00076"/>
    </source>
</evidence>
<dbReference type="GeneTree" id="ENSGT00940000155823"/>
<dbReference type="Ensembl" id="ENSEBUT00000009481.1">
    <property type="protein sequence ID" value="ENSEBUP00000008965.1"/>
    <property type="gene ID" value="ENSEBUG00000005793.1"/>
</dbReference>
<feature type="domain" description="EGF-like" evidence="9">
    <location>
        <begin position="146"/>
        <end position="183"/>
    </location>
</feature>
<dbReference type="Gene3D" id="3.90.290.10">
    <property type="entry name" value="TGF-beta binding (TB) domain"/>
    <property type="match status" value="1"/>
</dbReference>
<dbReference type="PROSITE" id="PS51364">
    <property type="entry name" value="TB"/>
    <property type="match status" value="1"/>
</dbReference>
<dbReference type="GO" id="GO:0005509">
    <property type="term" value="F:calcium ion binding"/>
    <property type="evidence" value="ECO:0007669"/>
    <property type="project" value="InterPro"/>
</dbReference>
<dbReference type="InterPro" id="IPR017878">
    <property type="entry name" value="TB_dom"/>
</dbReference>
<accession>A0A8C4Q2C6</accession>
<dbReference type="Pfam" id="PF00683">
    <property type="entry name" value="TB"/>
    <property type="match status" value="1"/>
</dbReference>